<dbReference type="EMBL" id="NPEF01000129">
    <property type="protein sequence ID" value="PJZ92503.1"/>
    <property type="molecule type" value="Genomic_DNA"/>
</dbReference>
<dbReference type="AlphaFoldDB" id="A0A2N0B7L4"/>
<gene>
    <name evidence="1" type="ORF">CH379_001240</name>
    <name evidence="2" type="ORF">CH379_12775</name>
</gene>
<evidence type="ECO:0000313" key="2">
    <source>
        <dbReference type="EMBL" id="PJZ92503.1"/>
    </source>
</evidence>
<accession>A0A2N0B7L4</accession>
<dbReference type="Proteomes" id="UP000232122">
    <property type="component" value="Unassembled WGS sequence"/>
</dbReference>
<reference evidence="1" key="3">
    <citation type="submission" date="2023-10" db="EMBL/GenBank/DDBJ databases">
        <authorList>
            <person name="Picardeau M."/>
            <person name="Thibeaux R."/>
        </authorList>
    </citation>
    <scope>NUCLEOTIDE SEQUENCE</scope>
    <source>
        <strain evidence="1">ATI7-C-A5</strain>
    </source>
</reference>
<name>A0A2N0B7L4_9LEPT</name>
<dbReference type="RefSeq" id="WP_100746447.1">
    <property type="nucleotide sequence ID" value="NZ_NPEF02000001.1"/>
</dbReference>
<comment type="caution">
    <text evidence="2">The sequence shown here is derived from an EMBL/GenBank/DDBJ whole genome shotgun (WGS) entry which is preliminary data.</text>
</comment>
<evidence type="ECO:0000313" key="3">
    <source>
        <dbReference type="Proteomes" id="UP000232122"/>
    </source>
</evidence>
<organism evidence="2">
    <name type="scientific">Leptospira ellisii</name>
    <dbReference type="NCBI Taxonomy" id="2023197"/>
    <lineage>
        <taxon>Bacteria</taxon>
        <taxon>Pseudomonadati</taxon>
        <taxon>Spirochaetota</taxon>
        <taxon>Spirochaetia</taxon>
        <taxon>Leptospirales</taxon>
        <taxon>Leptospiraceae</taxon>
        <taxon>Leptospira</taxon>
    </lineage>
</organism>
<evidence type="ECO:0000313" key="1">
    <source>
        <dbReference type="EMBL" id="MDV6234254.1"/>
    </source>
</evidence>
<reference evidence="2" key="1">
    <citation type="submission" date="2017-07" db="EMBL/GenBank/DDBJ databases">
        <title>Leptospira spp. isolated from tropical soils.</title>
        <authorList>
            <person name="Thibeaux R."/>
            <person name="Iraola G."/>
            <person name="Ferres I."/>
            <person name="Bierque E."/>
            <person name="Girault D."/>
            <person name="Soupe-Gilbert M.-E."/>
            <person name="Picardeau M."/>
            <person name="Goarant C."/>
        </authorList>
    </citation>
    <scope>NUCLEOTIDE SEQUENCE [LARGE SCALE GENOMIC DNA]</scope>
    <source>
        <strain evidence="2">ATI7-C-A5</strain>
    </source>
</reference>
<dbReference type="OrthoDB" id="314806at2"/>
<keyword evidence="3" id="KW-1185">Reference proteome</keyword>
<reference evidence="1 3" key="2">
    <citation type="journal article" date="2018" name="Microb. Genom.">
        <title>Deciphering the unexplored Leptospira diversity from soils uncovers genomic evolution to virulence.</title>
        <authorList>
            <person name="Thibeaux R."/>
            <person name="Iraola G."/>
            <person name="Ferres I."/>
            <person name="Bierque E."/>
            <person name="Girault D."/>
            <person name="Soupe-Gilbert M.E."/>
            <person name="Picardeau M."/>
            <person name="Goarant C."/>
        </authorList>
    </citation>
    <scope>NUCLEOTIDE SEQUENCE [LARGE SCALE GENOMIC DNA]</scope>
    <source>
        <strain evidence="1 3">ATI7-C-A5</strain>
    </source>
</reference>
<protein>
    <recommendedName>
        <fullName evidence="4">ATP-grasp domain protein</fullName>
    </recommendedName>
</protein>
<dbReference type="EMBL" id="NPEF02000001">
    <property type="protein sequence ID" value="MDV6234254.1"/>
    <property type="molecule type" value="Genomic_DNA"/>
</dbReference>
<accession>A0A2N0BM71</accession>
<evidence type="ECO:0008006" key="4">
    <source>
        <dbReference type="Google" id="ProtNLM"/>
    </source>
</evidence>
<proteinExistence type="predicted"/>
<sequence>MILQIKNFSDIMTRYCRFNGYFEEELRTGQIAPEGLELKNRTLETLFYLFQSLRFPKTVMLLGEEPDPNWVRYWNEKGIQLTDVLLFRRDSESRTRIPSFDPSRFSETIWGEWGAVSEISETGEVRISRKLLERSRKFNSKIRSTLWKDERGYQEISTRILERHSDLAAVFREWSELRIQSIVLKPEFGFSGRHKLLGLGGQNEWNFSEFETNPSIASVFPCVAEPWLTRESDFSCLYEFSSGVPTTLGSTIQLCDDRGKYLGAALAFPEESERISYELESIVTSLSKTFAPEYSGPVSIDGFEFRSQNSIQWRRMSEANFRWSMGRMLLEFMTSDSIRAKTEFTGKRNVLLSLPLKRPIPDYPNWIVTWGKSIGANLLPLTPDRFLSGKSYGTSWILAEFPKNETDSLSEVIQKFRSEWRKRIL</sequence>